<organism evidence="1 2">
    <name type="scientific">Fictibacillus iocasae</name>
    <dbReference type="NCBI Taxonomy" id="2715437"/>
    <lineage>
        <taxon>Bacteria</taxon>
        <taxon>Bacillati</taxon>
        <taxon>Bacillota</taxon>
        <taxon>Bacilli</taxon>
        <taxon>Bacillales</taxon>
        <taxon>Fictibacillaceae</taxon>
        <taxon>Fictibacillus</taxon>
    </lineage>
</organism>
<dbReference type="EMBL" id="JBHTCP010000004">
    <property type="protein sequence ID" value="MFC7370679.1"/>
    <property type="molecule type" value="Genomic_DNA"/>
</dbReference>
<dbReference type="Proteomes" id="UP001596549">
    <property type="component" value="Unassembled WGS sequence"/>
</dbReference>
<protein>
    <submittedName>
        <fullName evidence="1">Uncharacterized protein</fullName>
    </submittedName>
</protein>
<keyword evidence="2" id="KW-1185">Reference proteome</keyword>
<proteinExistence type="predicted"/>
<sequence length="224" mass="25013">MQKTECRDKVQIIHDYLNSLDVVNGQHVAGILQEVLSIDIYRISSSGEGKKAASYPAEVMNCVQKALLMDGRDSSAEYIMALEKAEVLDLYLIQQEECSAKDALRAINMIFGMNVEGIATLETARISLFSKGQWISRTGRDLAAVFTGKGDVDVEIRPTTYFKEITGHSELPDLLQDELKQLGFSYDKSRNGFYYSNPAGVSVPDEFKMKTMSTITKGLEEFRT</sequence>
<gene>
    <name evidence="1" type="ORF">ACFQPF_03205</name>
</gene>
<comment type="caution">
    <text evidence="1">The sequence shown here is derived from an EMBL/GenBank/DDBJ whole genome shotgun (WGS) entry which is preliminary data.</text>
</comment>
<reference evidence="2" key="1">
    <citation type="journal article" date="2019" name="Int. J. Syst. Evol. Microbiol.">
        <title>The Global Catalogue of Microorganisms (GCM) 10K type strain sequencing project: providing services to taxonomists for standard genome sequencing and annotation.</title>
        <authorList>
            <consortium name="The Broad Institute Genomics Platform"/>
            <consortium name="The Broad Institute Genome Sequencing Center for Infectious Disease"/>
            <person name="Wu L."/>
            <person name="Ma J."/>
        </authorList>
    </citation>
    <scope>NUCLEOTIDE SEQUENCE [LARGE SCALE GENOMIC DNA]</scope>
    <source>
        <strain evidence="2">NBRC 106396</strain>
    </source>
</reference>
<dbReference type="RefSeq" id="WP_379746426.1">
    <property type="nucleotide sequence ID" value="NZ_JBHTCP010000004.1"/>
</dbReference>
<evidence type="ECO:0000313" key="1">
    <source>
        <dbReference type="EMBL" id="MFC7370679.1"/>
    </source>
</evidence>
<evidence type="ECO:0000313" key="2">
    <source>
        <dbReference type="Proteomes" id="UP001596549"/>
    </source>
</evidence>
<accession>A0ABW2NMZ7</accession>
<name>A0ABW2NMZ7_9BACL</name>